<dbReference type="Proteomes" id="UP001596096">
    <property type="component" value="Unassembled WGS sequence"/>
</dbReference>
<dbReference type="PANTHER" id="PTHR43784">
    <property type="entry name" value="GDSL-LIKE LIPASE/ACYLHYDROLASE, PUTATIVE (AFU_ORTHOLOGUE AFUA_2G00820)-RELATED"/>
    <property type="match status" value="1"/>
</dbReference>
<evidence type="ECO:0000256" key="1">
    <source>
        <dbReference type="SAM" id="MobiDB-lite"/>
    </source>
</evidence>
<dbReference type="InterPro" id="IPR013830">
    <property type="entry name" value="SGNH_hydro"/>
</dbReference>
<accession>A0ABW1C3E4</accession>
<dbReference type="InterPro" id="IPR053140">
    <property type="entry name" value="GDSL_Rv0518-like"/>
</dbReference>
<organism evidence="3 4">
    <name type="scientific">Nonomuraea harbinensis</name>
    <dbReference type="NCBI Taxonomy" id="1286938"/>
    <lineage>
        <taxon>Bacteria</taxon>
        <taxon>Bacillati</taxon>
        <taxon>Actinomycetota</taxon>
        <taxon>Actinomycetes</taxon>
        <taxon>Streptosporangiales</taxon>
        <taxon>Streptosporangiaceae</taxon>
        <taxon>Nonomuraea</taxon>
    </lineage>
</organism>
<evidence type="ECO:0000259" key="2">
    <source>
        <dbReference type="Pfam" id="PF13472"/>
    </source>
</evidence>
<reference evidence="4" key="1">
    <citation type="journal article" date="2019" name="Int. J. Syst. Evol. Microbiol.">
        <title>The Global Catalogue of Microorganisms (GCM) 10K type strain sequencing project: providing services to taxonomists for standard genome sequencing and annotation.</title>
        <authorList>
            <consortium name="The Broad Institute Genomics Platform"/>
            <consortium name="The Broad Institute Genome Sequencing Center for Infectious Disease"/>
            <person name="Wu L."/>
            <person name="Ma J."/>
        </authorList>
    </citation>
    <scope>NUCLEOTIDE SEQUENCE [LARGE SCALE GENOMIC DNA]</scope>
    <source>
        <strain evidence="4">CGMCC 4.7106</strain>
    </source>
</reference>
<feature type="region of interest" description="Disordered" evidence="1">
    <location>
        <begin position="132"/>
        <end position="158"/>
    </location>
</feature>
<comment type="caution">
    <text evidence="3">The sequence shown here is derived from an EMBL/GenBank/DDBJ whole genome shotgun (WGS) entry which is preliminary data.</text>
</comment>
<proteinExistence type="predicted"/>
<dbReference type="Gene3D" id="3.40.50.1110">
    <property type="entry name" value="SGNH hydrolase"/>
    <property type="match status" value="1"/>
</dbReference>
<dbReference type="SUPFAM" id="SSF52266">
    <property type="entry name" value="SGNH hydrolase"/>
    <property type="match status" value="1"/>
</dbReference>
<dbReference type="InterPro" id="IPR036514">
    <property type="entry name" value="SGNH_hydro_sf"/>
</dbReference>
<protein>
    <submittedName>
        <fullName evidence="3">SGNH/GDSL hydrolase family protein</fullName>
    </submittedName>
</protein>
<dbReference type="RefSeq" id="WP_308248941.1">
    <property type="nucleotide sequence ID" value="NZ_JAHKRN010000014.1"/>
</dbReference>
<gene>
    <name evidence="3" type="ORF">ACFPUY_30720</name>
</gene>
<evidence type="ECO:0000313" key="3">
    <source>
        <dbReference type="EMBL" id="MFC5819495.1"/>
    </source>
</evidence>
<sequence>MGRWVHTWTSAPQLTEPENLPPAPYAGRGPVMARSTLRQTVRVSIGGERLRLRFSNAFGGTPLPLTRVTVALPAGGRAGESAVVPESIRAATFHGRPSAVVPAGAQVVSDPVDLPLAAGAVLTVSLHLADGRAPEDVTSHPGSRTTSHLAGGDQTGSADLAGATPVEHWYFLSGVEAEAPAPLLALLGDSLTDGRGSTTDHNDRWPDQLFDRLGGFAIANQAAGGNRVLNDGLGPSALARLDRDVLALGGVRWLIVFEGVNDLGTADVDAQESVAADLVAAYEQIVVRAHAHDILVYGATLTPLGGHPYDDSRGRREAARQAVNAWIRTGDVFDAVIDFDRAVRDPAHPRRLLRACDAGDHLHLSPAGYRTLAHAVPASLLA</sequence>
<evidence type="ECO:0000313" key="4">
    <source>
        <dbReference type="Proteomes" id="UP001596096"/>
    </source>
</evidence>
<keyword evidence="3" id="KW-0378">Hydrolase</keyword>
<keyword evidence="4" id="KW-1185">Reference proteome</keyword>
<dbReference type="PANTHER" id="PTHR43784:SF2">
    <property type="entry name" value="GDSL-LIKE LIPASE_ACYLHYDROLASE, PUTATIVE (AFU_ORTHOLOGUE AFUA_2G00820)-RELATED"/>
    <property type="match status" value="1"/>
</dbReference>
<dbReference type="CDD" id="cd01830">
    <property type="entry name" value="XynE_like"/>
    <property type="match status" value="1"/>
</dbReference>
<dbReference type="Pfam" id="PF13472">
    <property type="entry name" value="Lipase_GDSL_2"/>
    <property type="match status" value="1"/>
</dbReference>
<name>A0ABW1C3E4_9ACTN</name>
<feature type="domain" description="SGNH hydrolase-type esterase" evidence="2">
    <location>
        <begin position="186"/>
        <end position="370"/>
    </location>
</feature>
<dbReference type="GO" id="GO:0016787">
    <property type="term" value="F:hydrolase activity"/>
    <property type="evidence" value="ECO:0007669"/>
    <property type="project" value="UniProtKB-KW"/>
</dbReference>
<feature type="region of interest" description="Disordered" evidence="1">
    <location>
        <begin position="1"/>
        <end position="27"/>
    </location>
</feature>
<dbReference type="EMBL" id="JBHSNW010000019">
    <property type="protein sequence ID" value="MFC5819495.1"/>
    <property type="molecule type" value="Genomic_DNA"/>
</dbReference>